<dbReference type="EMBL" id="QGMH01000032">
    <property type="protein sequence ID" value="TVY28375.1"/>
    <property type="molecule type" value="Genomic_DNA"/>
</dbReference>
<dbReference type="RefSeq" id="XP_031007163.1">
    <property type="nucleotide sequence ID" value="XM_031149431.1"/>
</dbReference>
<dbReference type="GO" id="GO:0034080">
    <property type="term" value="P:CENP-A containing chromatin assembly"/>
    <property type="evidence" value="ECO:0007669"/>
    <property type="project" value="InterPro"/>
</dbReference>
<reference evidence="5 6" key="1">
    <citation type="submission" date="2018-05" db="EMBL/GenBank/DDBJ databases">
        <title>Genome sequencing and assembly of the regulated plant pathogen Lachnellula willkommii and related sister species for the development of diagnostic species identification markers.</title>
        <authorList>
            <person name="Giroux E."/>
            <person name="Bilodeau G."/>
        </authorList>
    </citation>
    <scope>NUCLEOTIDE SEQUENCE [LARGE SCALE GENOMIC DNA]</scope>
    <source>
        <strain evidence="5 6">CBS 185.66</strain>
    </source>
</reference>
<organism evidence="5 6">
    <name type="scientific">Lachnellula hyalina</name>
    <dbReference type="NCBI Taxonomy" id="1316788"/>
    <lineage>
        <taxon>Eukaryota</taxon>
        <taxon>Fungi</taxon>
        <taxon>Dikarya</taxon>
        <taxon>Ascomycota</taxon>
        <taxon>Pezizomycotina</taxon>
        <taxon>Leotiomycetes</taxon>
        <taxon>Helotiales</taxon>
        <taxon>Lachnaceae</taxon>
        <taxon>Lachnellula</taxon>
    </lineage>
</organism>
<dbReference type="Gene3D" id="3.20.20.140">
    <property type="entry name" value="Metal-dependent hydrolases"/>
    <property type="match status" value="1"/>
</dbReference>
<dbReference type="Pfam" id="PF01026">
    <property type="entry name" value="TatD_DNase"/>
    <property type="match status" value="1"/>
</dbReference>
<dbReference type="Proteomes" id="UP000431533">
    <property type="component" value="Unassembled WGS sequence"/>
</dbReference>
<accession>A0A8H8U1I4</accession>
<dbReference type="InterPro" id="IPR050891">
    <property type="entry name" value="TatD-type_Hydrolase"/>
</dbReference>
<evidence type="ECO:0000256" key="1">
    <source>
        <dbReference type="ARBA" id="ARBA00009275"/>
    </source>
</evidence>
<dbReference type="OrthoDB" id="6585699at2759"/>
<keyword evidence="4" id="KW-0378">Hydrolase</keyword>
<evidence type="ECO:0000256" key="2">
    <source>
        <dbReference type="ARBA" id="ARBA00022722"/>
    </source>
</evidence>
<keyword evidence="2" id="KW-0540">Nuclease</keyword>
<dbReference type="GeneID" id="41984670"/>
<dbReference type="Pfam" id="PF05238">
    <property type="entry name" value="CENP-N"/>
    <property type="match status" value="1"/>
</dbReference>
<keyword evidence="3" id="KW-0479">Metal-binding</keyword>
<evidence type="ECO:0000313" key="6">
    <source>
        <dbReference type="Proteomes" id="UP000431533"/>
    </source>
</evidence>
<dbReference type="PANTHER" id="PTHR10060:SF15">
    <property type="entry name" value="DEOXYRIBONUCLEASE TATDN1"/>
    <property type="match status" value="1"/>
</dbReference>
<dbReference type="GO" id="GO:0008296">
    <property type="term" value="F:3'-5'-DNA exonuclease activity"/>
    <property type="evidence" value="ECO:0007669"/>
    <property type="project" value="TreeGrafter"/>
</dbReference>
<dbReference type="GO" id="GO:0046872">
    <property type="term" value="F:metal ion binding"/>
    <property type="evidence" value="ECO:0007669"/>
    <property type="project" value="UniProtKB-KW"/>
</dbReference>
<dbReference type="InterPro" id="IPR018228">
    <property type="entry name" value="DNase_TatD-rel_CS"/>
</dbReference>
<dbReference type="InterPro" id="IPR001130">
    <property type="entry name" value="TatD-like"/>
</dbReference>
<dbReference type="InterPro" id="IPR032466">
    <property type="entry name" value="Metal_Hydrolase"/>
</dbReference>
<comment type="caution">
    <text evidence="5">The sequence shown here is derived from an EMBL/GenBank/DDBJ whole genome shotgun (WGS) entry which is preliminary data.</text>
</comment>
<dbReference type="CDD" id="cd01310">
    <property type="entry name" value="TatD_DNAse"/>
    <property type="match status" value="1"/>
</dbReference>
<evidence type="ECO:0000256" key="4">
    <source>
        <dbReference type="ARBA" id="ARBA00022801"/>
    </source>
</evidence>
<keyword evidence="6" id="KW-1185">Reference proteome</keyword>
<proteinExistence type="inferred from homology"/>
<dbReference type="Gene3D" id="3.10.20.720">
    <property type="match status" value="1"/>
</dbReference>
<dbReference type="AlphaFoldDB" id="A0A8H8U1I4"/>
<dbReference type="SUPFAM" id="SSF51556">
    <property type="entry name" value="Metallo-dependent hydrolases"/>
    <property type="match status" value="1"/>
</dbReference>
<evidence type="ECO:0000256" key="3">
    <source>
        <dbReference type="ARBA" id="ARBA00022723"/>
    </source>
</evidence>
<sequence length="813" mass="90647">MSGLSVPTTSALPSSELISSSHPAVVKTLNRLSRPSLLSLALDWLDERNQENTAPYLAEKGNEDDDEQDLYPPALSLAELREIYTDIQARKGSKRDALDRIIEGDWRNGITLYQLAMADMQYLYDHPLSQKWTALKVVRLASEGEEISKSKSIPRFHPATFLRNLQREVLPDVKAHYNLDRHPTLPLLLLRIFIVESPYNTPLALSSKQATTFDASKTFYVAFPDDSPYVYVSLNTAAGQPVSRSENKSLRRLTLEGIPKAFSRPRERYKLESTSLSAKNLDALVELRGGGRTNAAGGGWSVYTEEKRNGGDNPLEIQLPKPESDIDELQEDMPKGLKRRRKYDDRVVKRRKMVAKGRFGNTALPDDGKGIERLDIRIDDLFPAGNAEPVKDDYALADELDLGVTKKKQSGRRSTITFELDKHDNDEEDSREEWRPDMRLTFIGQHVFAGIRQLVEAGVVDGEKMPGWMAGEEGLPRIFNTLLHCPPTFRTFTMASATAIPTPVQSSHKPRYIDIGINLTDPVYTGLYHGTQRHPPDLPAVVSRALDAGCKKLIVTGSDVAESRKAIQLSKDHPGVIYNTVGVHPCSCQQFTPAPSAMLHQLKTLALQAKHEGQCVAFGEIGLDYDRLPLCPKDIQLEYFAAQLDIACDLDLPLFLHSRAAHADFIRLLNERQAQLPRRGVVHSFTGTLEEMRELVREGWYIGVNGCSLKTPENLEVVRAIPLDKLMLETDGPWCEIRASHASAGFAKGYVEGVKWVKKEKWVEGALVKGRNEPCLIGKVAWAVAGIRGCSVEELTEAAWENTVRVFGLGEVS</sequence>
<evidence type="ECO:0000313" key="5">
    <source>
        <dbReference type="EMBL" id="TVY28375.1"/>
    </source>
</evidence>
<protein>
    <submittedName>
        <fullName evidence="5">Deoxyribonuclease Tat-D</fullName>
    </submittedName>
</protein>
<dbReference type="InterPro" id="IPR007902">
    <property type="entry name" value="Chl4/mis15/CENP-N"/>
</dbReference>
<comment type="similarity">
    <text evidence="1">Belongs to the metallo-dependent hydrolases superfamily. TatD-type hydrolase family.</text>
</comment>
<dbReference type="GO" id="GO:0007059">
    <property type="term" value="P:chromosome segregation"/>
    <property type="evidence" value="ECO:0007669"/>
    <property type="project" value="InterPro"/>
</dbReference>
<gene>
    <name evidence="5" type="primary">pi038</name>
    <name evidence="5" type="ORF">LHYA1_G004472</name>
</gene>
<name>A0A8H8U1I4_9HELO</name>
<dbReference type="GO" id="GO:0005829">
    <property type="term" value="C:cytosol"/>
    <property type="evidence" value="ECO:0007669"/>
    <property type="project" value="TreeGrafter"/>
</dbReference>
<dbReference type="PANTHER" id="PTHR10060">
    <property type="entry name" value="TATD FAMILY DEOXYRIBONUCLEASE"/>
    <property type="match status" value="1"/>
</dbReference>
<dbReference type="PROSITE" id="PS01091">
    <property type="entry name" value="TATD_3"/>
    <property type="match status" value="1"/>
</dbReference>